<feature type="domain" description="MotA/TolQ/ExbB proton channel" evidence="10">
    <location>
        <begin position="448"/>
        <end position="553"/>
    </location>
</feature>
<dbReference type="Gene3D" id="2.60.120.200">
    <property type="match status" value="1"/>
</dbReference>
<comment type="similarity">
    <text evidence="6">Belongs to the exbB/tolQ family.</text>
</comment>
<evidence type="ECO:0000256" key="3">
    <source>
        <dbReference type="ARBA" id="ARBA00022692"/>
    </source>
</evidence>
<dbReference type="GO" id="GO:0017038">
    <property type="term" value="P:protein import"/>
    <property type="evidence" value="ECO:0007669"/>
    <property type="project" value="TreeGrafter"/>
</dbReference>
<reference evidence="12 13" key="1">
    <citation type="journal article" date="2015" name="Int. J. Syst. Evol. Microbiol.">
        <title>Description of Sphingopyxis fribergensis sp. nov. - a soil bacterium with the ability to degrade styrene and phenylacetic acid.</title>
        <authorList>
            <person name="Oelschlagel M."/>
            <person name="Ruckert C."/>
            <person name="Kalinowski J."/>
            <person name="Schmidt G."/>
            <person name="Schlomann M."/>
            <person name="Tischler D."/>
        </authorList>
    </citation>
    <scope>NUCLEOTIDE SEQUENCE [LARGE SCALE GENOMIC DNA]</scope>
    <source>
        <strain evidence="12 13">Kp5.2</strain>
    </source>
</reference>
<dbReference type="EMBL" id="CP009122">
    <property type="protein sequence ID" value="AJA10914.1"/>
    <property type="molecule type" value="Genomic_DNA"/>
</dbReference>
<evidence type="ECO:0000256" key="2">
    <source>
        <dbReference type="ARBA" id="ARBA00022475"/>
    </source>
</evidence>
<dbReference type="OrthoDB" id="175881at2"/>
<feature type="transmembrane region" description="Helical" evidence="8">
    <location>
        <begin position="355"/>
        <end position="374"/>
    </location>
</feature>
<dbReference type="InterPro" id="IPR050790">
    <property type="entry name" value="ExbB/TolQ_transport"/>
</dbReference>
<feature type="transmembrane region" description="Helical" evidence="8">
    <location>
        <begin position="514"/>
        <end position="538"/>
    </location>
</feature>
<evidence type="ECO:0000256" key="1">
    <source>
        <dbReference type="ARBA" id="ARBA00004651"/>
    </source>
</evidence>
<feature type="domain" description="DUF2341" evidence="11">
    <location>
        <begin position="77"/>
        <end position="154"/>
    </location>
</feature>
<name>A0A0A7PLP3_9SPHN</name>
<evidence type="ECO:0000259" key="11">
    <source>
        <dbReference type="Pfam" id="PF10102"/>
    </source>
</evidence>
<keyword evidence="6" id="KW-0813">Transport</keyword>
<keyword evidence="2" id="KW-1003">Cell membrane</keyword>
<dbReference type="Pfam" id="PF13385">
    <property type="entry name" value="Laminin_G_3"/>
    <property type="match status" value="1"/>
</dbReference>
<accession>A0A0A7PLP3</accession>
<dbReference type="SUPFAM" id="SSF49899">
    <property type="entry name" value="Concanavalin A-like lectins/glucanases"/>
    <property type="match status" value="1"/>
</dbReference>
<dbReference type="RefSeq" id="WP_052208619.1">
    <property type="nucleotide sequence ID" value="NZ_CP009122.1"/>
</dbReference>
<organism evidence="12 13">
    <name type="scientific">Sphingopyxis fribergensis</name>
    <dbReference type="NCBI Taxonomy" id="1515612"/>
    <lineage>
        <taxon>Bacteria</taxon>
        <taxon>Pseudomonadati</taxon>
        <taxon>Pseudomonadota</taxon>
        <taxon>Alphaproteobacteria</taxon>
        <taxon>Sphingomonadales</taxon>
        <taxon>Sphingomonadaceae</taxon>
        <taxon>Sphingopyxis</taxon>
    </lineage>
</organism>
<keyword evidence="6" id="KW-0653">Protein transport</keyword>
<dbReference type="PANTHER" id="PTHR30625:SF3">
    <property type="entry name" value="TOL-PAL SYSTEM PROTEIN TOLQ"/>
    <property type="match status" value="1"/>
</dbReference>
<proteinExistence type="inferred from homology"/>
<evidence type="ECO:0000259" key="10">
    <source>
        <dbReference type="Pfam" id="PF01618"/>
    </source>
</evidence>
<dbReference type="InterPro" id="IPR002898">
    <property type="entry name" value="MotA_ExbB_proton_chnl"/>
</dbReference>
<keyword evidence="4 8" id="KW-1133">Transmembrane helix</keyword>
<feature type="signal peptide" evidence="9">
    <location>
        <begin position="1"/>
        <end position="25"/>
    </location>
</feature>
<dbReference type="Pfam" id="PF01618">
    <property type="entry name" value="MotA_ExbB"/>
    <property type="match status" value="1"/>
</dbReference>
<evidence type="ECO:0000256" key="7">
    <source>
        <dbReference type="SAM" id="MobiDB-lite"/>
    </source>
</evidence>
<evidence type="ECO:0000256" key="4">
    <source>
        <dbReference type="ARBA" id="ARBA00022989"/>
    </source>
</evidence>
<keyword evidence="3 8" id="KW-0812">Transmembrane</keyword>
<dbReference type="InterPro" id="IPR013320">
    <property type="entry name" value="ConA-like_dom_sf"/>
</dbReference>
<feature type="region of interest" description="Disordered" evidence="7">
    <location>
        <begin position="571"/>
        <end position="594"/>
    </location>
</feature>
<evidence type="ECO:0000313" key="12">
    <source>
        <dbReference type="EMBL" id="AJA10914.1"/>
    </source>
</evidence>
<gene>
    <name evidence="12" type="ORF">SKP52_20240</name>
</gene>
<evidence type="ECO:0000256" key="6">
    <source>
        <dbReference type="RuleBase" id="RU004057"/>
    </source>
</evidence>
<dbReference type="Proteomes" id="UP000030907">
    <property type="component" value="Chromosome"/>
</dbReference>
<evidence type="ECO:0000256" key="8">
    <source>
        <dbReference type="SAM" id="Phobius"/>
    </source>
</evidence>
<sequence>MSVIARLKKGAVAGGIALAATVAFAAPAHAWWEADYSYRTRINLNVDAAGITGEVTRAPVLVRLHSGNFSFKDVKADGSDLRFVAGDDRTPLKFHIERWSPQDEQALVWVDVQGLQPGQTSAIYAYYGNESAAAAQDAAGTFSTDYRLVYHFDNEGAPRDATANDAHATGGEARNAGGLIGSSLILDGASPVTLPASAFASGPLSISFWVKPSGDGAIFSLPGAVSLVAEGGQLFIDANGTRSNGGALAADSWANVALVNDGAKSTLYINGQPAGELAGALPAATGAAVIGQGFTGEIDEFRVAGVALPQSLFQLAAASEGQASRLVTTDTPQQVETGGGHNHFGILFSALTLDAWIVIIICAFMLAIAIAIMITKGLLISRVRSANEAFIGAYSQISRRAGDHDGLPAFDPGNAAADSTLGRLYNIGRRELTERLREGKATGSRFAIRAQSIAAIRSALDAGRVRESQKLNSKLVLLTIAISGGPFIGLLGTVLGVMITFASVAAAGEVNINAIAPGIAAALLATVAGLAVAIPALFGYNYLLSRIEELTADHDIFVDELEKRIAETWQDVGPAGGPAGQDTPAPGPVPAKAA</sequence>
<keyword evidence="9" id="KW-0732">Signal</keyword>
<comment type="subcellular location">
    <subcellularLocation>
        <location evidence="1">Cell membrane</location>
        <topology evidence="1">Multi-pass membrane protein</topology>
    </subcellularLocation>
    <subcellularLocation>
        <location evidence="6">Membrane</location>
        <topology evidence="6">Multi-pass membrane protein</topology>
    </subcellularLocation>
</comment>
<dbReference type="Pfam" id="PF10102">
    <property type="entry name" value="DUF2341"/>
    <property type="match status" value="1"/>
</dbReference>
<keyword evidence="13" id="KW-1185">Reference proteome</keyword>
<keyword evidence="5 8" id="KW-0472">Membrane</keyword>
<evidence type="ECO:0000256" key="5">
    <source>
        <dbReference type="ARBA" id="ARBA00023136"/>
    </source>
</evidence>
<dbReference type="AlphaFoldDB" id="A0A0A7PLP3"/>
<feature type="transmembrane region" description="Helical" evidence="8">
    <location>
        <begin position="475"/>
        <end position="502"/>
    </location>
</feature>
<protein>
    <submittedName>
        <fullName evidence="12">Transporter, MotA/TolQ/ExbB proton channel family protein</fullName>
    </submittedName>
</protein>
<dbReference type="STRING" id="1515612.SKP52_20240"/>
<evidence type="ECO:0000256" key="9">
    <source>
        <dbReference type="SAM" id="SignalP"/>
    </source>
</evidence>
<dbReference type="HOGENOM" id="CLU_455512_0_0_5"/>
<feature type="chain" id="PRO_5002032280" evidence="9">
    <location>
        <begin position="26"/>
        <end position="594"/>
    </location>
</feature>
<feature type="compositionally biased region" description="Pro residues" evidence="7">
    <location>
        <begin position="585"/>
        <end position="594"/>
    </location>
</feature>
<dbReference type="InterPro" id="IPR018765">
    <property type="entry name" value="DUF2341"/>
</dbReference>
<evidence type="ECO:0000313" key="13">
    <source>
        <dbReference type="Proteomes" id="UP000030907"/>
    </source>
</evidence>
<dbReference type="KEGG" id="sphk:SKP52_20240"/>
<dbReference type="PANTHER" id="PTHR30625">
    <property type="entry name" value="PROTEIN TOLQ"/>
    <property type="match status" value="1"/>
</dbReference>
<dbReference type="GO" id="GO:0005886">
    <property type="term" value="C:plasma membrane"/>
    <property type="evidence" value="ECO:0007669"/>
    <property type="project" value="UniProtKB-SubCell"/>
</dbReference>